<feature type="domain" description="Recombinase" evidence="3">
    <location>
        <begin position="175"/>
        <end position="299"/>
    </location>
</feature>
<dbReference type="Pfam" id="PF00239">
    <property type="entry name" value="Resolvase"/>
    <property type="match status" value="1"/>
</dbReference>
<dbReference type="InterPro" id="IPR025827">
    <property type="entry name" value="Zn_ribbon_recom_dom"/>
</dbReference>
<dbReference type="PROSITE" id="PS51737">
    <property type="entry name" value="RECOMBINASE_DNA_BIND"/>
    <property type="match status" value="1"/>
</dbReference>
<dbReference type="SMART" id="SM00857">
    <property type="entry name" value="Resolvase"/>
    <property type="match status" value="1"/>
</dbReference>
<dbReference type="PANTHER" id="PTHR30461:SF23">
    <property type="entry name" value="DNA RECOMBINASE-RELATED"/>
    <property type="match status" value="1"/>
</dbReference>
<dbReference type="GO" id="GO:0003677">
    <property type="term" value="F:DNA binding"/>
    <property type="evidence" value="ECO:0007669"/>
    <property type="project" value="InterPro"/>
</dbReference>
<gene>
    <name evidence="4" type="ORF">Hs20B_06170</name>
</gene>
<dbReference type="RefSeq" id="WP_172355540.1">
    <property type="nucleotide sequence ID" value="NZ_BLLH01000002.1"/>
</dbReference>
<dbReference type="CDD" id="cd00338">
    <property type="entry name" value="Ser_Recombinase"/>
    <property type="match status" value="1"/>
</dbReference>
<keyword evidence="5" id="KW-1185">Reference proteome</keyword>
<evidence type="ECO:0000313" key="5">
    <source>
        <dbReference type="Proteomes" id="UP000475928"/>
    </source>
</evidence>
<dbReference type="PANTHER" id="PTHR30461">
    <property type="entry name" value="DNA-INVERTASE FROM LAMBDOID PROPHAGE"/>
    <property type="match status" value="1"/>
</dbReference>
<feature type="compositionally biased region" description="Basic and acidic residues" evidence="1">
    <location>
        <begin position="432"/>
        <end position="444"/>
    </location>
</feature>
<dbReference type="Proteomes" id="UP000475928">
    <property type="component" value="Unassembled WGS sequence"/>
</dbReference>
<dbReference type="InterPro" id="IPR038109">
    <property type="entry name" value="DNA_bind_recomb_sf"/>
</dbReference>
<reference evidence="4 5" key="1">
    <citation type="submission" date="2020-02" db="EMBL/GenBank/DDBJ databases">
        <title>Draft genome sequence of Lactococcus sp. Hs20B0-1.</title>
        <authorList>
            <person name="Noda S."/>
            <person name="Yuki M."/>
            <person name="Ohkuma M."/>
        </authorList>
    </citation>
    <scope>NUCLEOTIDE SEQUENCE [LARGE SCALE GENOMIC DNA]</scope>
    <source>
        <strain evidence="4 5">Hs20B0-1</strain>
    </source>
</reference>
<dbReference type="AlphaFoldDB" id="A0A6A0B4D3"/>
<dbReference type="GO" id="GO:0000150">
    <property type="term" value="F:DNA strand exchange activity"/>
    <property type="evidence" value="ECO:0007669"/>
    <property type="project" value="InterPro"/>
</dbReference>
<dbReference type="InterPro" id="IPR011109">
    <property type="entry name" value="DNA_bind_recombinase_dom"/>
</dbReference>
<evidence type="ECO:0000256" key="1">
    <source>
        <dbReference type="SAM" id="MobiDB-lite"/>
    </source>
</evidence>
<comment type="caution">
    <text evidence="4">The sequence shown here is derived from an EMBL/GenBank/DDBJ whole genome shotgun (WGS) entry which is preliminary data.</text>
</comment>
<proteinExistence type="predicted"/>
<dbReference type="InterPro" id="IPR050639">
    <property type="entry name" value="SSR_resolvase"/>
</dbReference>
<dbReference type="Gene3D" id="3.40.50.1390">
    <property type="entry name" value="Resolvase, N-terminal catalytic domain"/>
    <property type="match status" value="1"/>
</dbReference>
<evidence type="ECO:0000313" key="4">
    <source>
        <dbReference type="EMBL" id="GFH40219.1"/>
    </source>
</evidence>
<dbReference type="EMBL" id="BLLH01000002">
    <property type="protein sequence ID" value="GFH40219.1"/>
    <property type="molecule type" value="Genomic_DNA"/>
</dbReference>
<evidence type="ECO:0000259" key="2">
    <source>
        <dbReference type="PROSITE" id="PS51736"/>
    </source>
</evidence>
<evidence type="ECO:0000259" key="3">
    <source>
        <dbReference type="PROSITE" id="PS51737"/>
    </source>
</evidence>
<feature type="region of interest" description="Disordered" evidence="1">
    <location>
        <begin position="431"/>
        <end position="454"/>
    </location>
</feature>
<dbReference type="PROSITE" id="PS51736">
    <property type="entry name" value="RECOMBINASES_3"/>
    <property type="match status" value="1"/>
</dbReference>
<accession>A0A6A0B4D3</accession>
<protein>
    <recommendedName>
        <fullName evidence="6">Recombinase family protein</fullName>
    </recommendedName>
</protein>
<dbReference type="InterPro" id="IPR036162">
    <property type="entry name" value="Resolvase-like_N_sf"/>
</dbReference>
<name>A0A6A0B4D3_9LACT</name>
<evidence type="ECO:0008006" key="6">
    <source>
        <dbReference type="Google" id="ProtNLM"/>
    </source>
</evidence>
<feature type="domain" description="Resolvase/invertase-type recombinase catalytic" evidence="2">
    <location>
        <begin position="19"/>
        <end position="167"/>
    </location>
</feature>
<dbReference type="InterPro" id="IPR006119">
    <property type="entry name" value="Resolv_N"/>
</dbReference>
<dbReference type="Pfam" id="PF07508">
    <property type="entry name" value="Recombinase"/>
    <property type="match status" value="1"/>
</dbReference>
<organism evidence="4 5">
    <name type="scientific">Pseudolactococcus insecticola</name>
    <dbReference type="NCBI Taxonomy" id="2709158"/>
    <lineage>
        <taxon>Bacteria</taxon>
        <taxon>Bacillati</taxon>
        <taxon>Bacillota</taxon>
        <taxon>Bacilli</taxon>
        <taxon>Lactobacillales</taxon>
        <taxon>Streptococcaceae</taxon>
        <taxon>Pseudolactococcus</taxon>
    </lineage>
</organism>
<dbReference type="Pfam" id="PF13408">
    <property type="entry name" value="Zn_ribbon_recom"/>
    <property type="match status" value="1"/>
</dbReference>
<feature type="compositionally biased region" description="Polar residues" evidence="1">
    <location>
        <begin position="445"/>
        <end position="454"/>
    </location>
</feature>
<dbReference type="SUPFAM" id="SSF53041">
    <property type="entry name" value="Resolvase-like"/>
    <property type="match status" value="1"/>
</dbReference>
<sequence length="454" mass="52673">MKTIQKIDAKTPQFEKRKRVAAYARVSVEKGRTMHSLSAQVSYYSSYIQNNPEWAYVGVYSDGGISGTSTGARTEFQRMIADCEKGQIDIILTKSISRFARNTVDLLETVRHLREIGVEVRFEKENIRSLSGDGELMLSILASFAQEESRSISENIKWVIQKRYKQGLPNSKQNLYGYRWIGEELIVVPEEAENVKFIFDSYLNKISAEQTAKKLNEMGCKSFRGGRFGGPAVRAILLNITYTGTLHLQKEYIVDSITKKSKRNKGELPQYFVENHHEPIISMETWHAVTEERARRLSEGATSNWSLNTTCFTSKIKCGHCGKNFQRKQRKKIKSPYRYWCCATKNNKGKKYCQSCNIKEWQLEEISAEVLGLSKFDSDVFINKIKQISIQDHELIFLFKDGHSETRTYESHTSSRTPEWTREMRTQMSEFQKNKWRERRDKESNNNTSNDWQV</sequence>
<dbReference type="Gene3D" id="3.90.1750.20">
    <property type="entry name" value="Putative Large Serine Recombinase, Chain B, Domain 2"/>
    <property type="match status" value="1"/>
</dbReference>